<accession>A0A9Q1C5J5</accession>
<dbReference type="PANTHER" id="PTHR47331">
    <property type="entry name" value="PHD-TYPE DOMAIN-CONTAINING PROTEIN"/>
    <property type="match status" value="1"/>
</dbReference>
<dbReference type="PANTHER" id="PTHR47331:SF1">
    <property type="entry name" value="GAG-LIKE PROTEIN"/>
    <property type="match status" value="1"/>
</dbReference>
<proteinExistence type="predicted"/>
<dbReference type="InterPro" id="IPR036397">
    <property type="entry name" value="RNaseH_sf"/>
</dbReference>
<gene>
    <name evidence="1" type="ORF">HOLleu_16370</name>
</gene>
<evidence type="ECO:0000313" key="1">
    <source>
        <dbReference type="EMBL" id="KAJ8038830.1"/>
    </source>
</evidence>
<name>A0A9Q1C5J5_HOLLE</name>
<protein>
    <submittedName>
        <fullName evidence="1">Uncharacterized protein</fullName>
    </submittedName>
</protein>
<dbReference type="GO" id="GO:0003676">
    <property type="term" value="F:nucleic acid binding"/>
    <property type="evidence" value="ECO:0007669"/>
    <property type="project" value="InterPro"/>
</dbReference>
<organism evidence="1 2">
    <name type="scientific">Holothuria leucospilota</name>
    <name type="common">Black long sea cucumber</name>
    <name type="synonym">Mertensiothuria leucospilota</name>
    <dbReference type="NCBI Taxonomy" id="206669"/>
    <lineage>
        <taxon>Eukaryota</taxon>
        <taxon>Metazoa</taxon>
        <taxon>Echinodermata</taxon>
        <taxon>Eleutherozoa</taxon>
        <taxon>Echinozoa</taxon>
        <taxon>Holothuroidea</taxon>
        <taxon>Aspidochirotacea</taxon>
        <taxon>Aspidochirotida</taxon>
        <taxon>Holothuriidae</taxon>
        <taxon>Holothuria</taxon>
    </lineage>
</organism>
<keyword evidence="2" id="KW-1185">Reference proteome</keyword>
<reference evidence="1" key="1">
    <citation type="submission" date="2021-10" db="EMBL/GenBank/DDBJ databases">
        <title>Tropical sea cucumber genome reveals ecological adaptation and Cuvierian tubules defense mechanism.</title>
        <authorList>
            <person name="Chen T."/>
        </authorList>
    </citation>
    <scope>NUCLEOTIDE SEQUENCE</scope>
    <source>
        <strain evidence="1">Nanhai2018</strain>
        <tissue evidence="1">Muscle</tissue>
    </source>
</reference>
<sequence length="64" mass="7131">MSDLPVDRTESSPPFTYCAVDYFGPWYVKEGRKVLKRYGALFTCMASRAVHIEVANSLTTAGPE</sequence>
<dbReference type="EMBL" id="JAIZAY010000007">
    <property type="protein sequence ID" value="KAJ8038830.1"/>
    <property type="molecule type" value="Genomic_DNA"/>
</dbReference>
<comment type="caution">
    <text evidence="1">The sequence shown here is derived from an EMBL/GenBank/DDBJ whole genome shotgun (WGS) entry which is preliminary data.</text>
</comment>
<dbReference type="Proteomes" id="UP001152320">
    <property type="component" value="Chromosome 7"/>
</dbReference>
<evidence type="ECO:0000313" key="2">
    <source>
        <dbReference type="Proteomes" id="UP001152320"/>
    </source>
</evidence>
<dbReference type="OrthoDB" id="10068969at2759"/>
<dbReference type="AlphaFoldDB" id="A0A9Q1C5J5"/>
<dbReference type="Gene3D" id="3.30.420.10">
    <property type="entry name" value="Ribonuclease H-like superfamily/Ribonuclease H"/>
    <property type="match status" value="1"/>
</dbReference>